<feature type="region of interest" description="Disordered" evidence="1">
    <location>
        <begin position="229"/>
        <end position="254"/>
    </location>
</feature>
<dbReference type="InterPro" id="IPR001251">
    <property type="entry name" value="CRAL-TRIO_dom"/>
</dbReference>
<dbReference type="InterPro" id="IPR055251">
    <property type="entry name" value="SOS1_NGEF_PH"/>
</dbReference>
<dbReference type="SUPFAM" id="SSF46966">
    <property type="entry name" value="Spectrin repeat"/>
    <property type="match status" value="1"/>
</dbReference>
<dbReference type="SMART" id="SM00233">
    <property type="entry name" value="PH"/>
    <property type="match status" value="1"/>
</dbReference>
<protein>
    <submittedName>
        <fullName evidence="4">Pleckstrin homology domain-containing family G member 4B</fullName>
    </submittedName>
</protein>
<dbReference type="CDD" id="cd13242">
    <property type="entry name" value="PH_puratrophin-1"/>
    <property type="match status" value="1"/>
</dbReference>
<dbReference type="PANTHER" id="PTHR45845">
    <property type="entry name" value="RHO GUANINE NUCLEOTIDE EXCHANGE FACTOR-RELATED"/>
    <property type="match status" value="1"/>
</dbReference>
<feature type="region of interest" description="Disordered" evidence="1">
    <location>
        <begin position="1029"/>
        <end position="1048"/>
    </location>
</feature>
<dbReference type="InterPro" id="IPR035899">
    <property type="entry name" value="DBL_dom_sf"/>
</dbReference>
<organism evidence="4 5">
    <name type="scientific">Acipenser ruthenus</name>
    <name type="common">Sterlet sturgeon</name>
    <dbReference type="NCBI Taxonomy" id="7906"/>
    <lineage>
        <taxon>Eukaryota</taxon>
        <taxon>Metazoa</taxon>
        <taxon>Chordata</taxon>
        <taxon>Craniata</taxon>
        <taxon>Vertebrata</taxon>
        <taxon>Euteleostomi</taxon>
        <taxon>Actinopterygii</taxon>
        <taxon>Chondrostei</taxon>
        <taxon>Acipenseriformes</taxon>
        <taxon>Acipenseridae</taxon>
        <taxon>Acipenser</taxon>
    </lineage>
</organism>
<evidence type="ECO:0000256" key="1">
    <source>
        <dbReference type="SAM" id="MobiDB-lite"/>
    </source>
</evidence>
<dbReference type="Proteomes" id="UP000289886">
    <property type="component" value="Unassembled WGS sequence"/>
</dbReference>
<proteinExistence type="predicted"/>
<dbReference type="InterPro" id="IPR052231">
    <property type="entry name" value="Rho_GEF_signaling-related"/>
</dbReference>
<feature type="domain" description="DH" evidence="3">
    <location>
        <begin position="1233"/>
        <end position="1455"/>
    </location>
</feature>
<feature type="region of interest" description="Disordered" evidence="1">
    <location>
        <begin position="1692"/>
        <end position="1719"/>
    </location>
</feature>
<feature type="compositionally biased region" description="Polar residues" evidence="1">
    <location>
        <begin position="395"/>
        <end position="417"/>
    </location>
</feature>
<feature type="region of interest" description="Disordered" evidence="1">
    <location>
        <begin position="382"/>
        <end position="425"/>
    </location>
</feature>
<dbReference type="InterPro" id="IPR001849">
    <property type="entry name" value="PH_domain"/>
</dbReference>
<dbReference type="SUPFAM" id="SSF48065">
    <property type="entry name" value="DBL homology domain (DH-domain)"/>
    <property type="match status" value="2"/>
</dbReference>
<feature type="compositionally biased region" description="Polar residues" evidence="1">
    <location>
        <begin position="232"/>
        <end position="247"/>
    </location>
</feature>
<evidence type="ECO:0000259" key="2">
    <source>
        <dbReference type="PROSITE" id="PS50003"/>
    </source>
</evidence>
<dbReference type="InterPro" id="IPR000219">
    <property type="entry name" value="DH_dom"/>
</dbReference>
<dbReference type="GO" id="GO:0005085">
    <property type="term" value="F:guanyl-nucleotide exchange factor activity"/>
    <property type="evidence" value="ECO:0007669"/>
    <property type="project" value="InterPro"/>
</dbReference>
<dbReference type="InterPro" id="IPR011993">
    <property type="entry name" value="PH-like_dom_sf"/>
</dbReference>
<dbReference type="Pfam" id="PF22697">
    <property type="entry name" value="SOS1_NGEF_PH"/>
    <property type="match status" value="1"/>
</dbReference>
<comment type="caution">
    <text evidence="4">The sequence shown here is derived from an EMBL/GenBank/DDBJ whole genome shotgun (WGS) entry which is preliminary data.</text>
</comment>
<feature type="region of interest" description="Disordered" evidence="1">
    <location>
        <begin position="315"/>
        <end position="351"/>
    </location>
</feature>
<feature type="region of interest" description="Disordered" evidence="1">
    <location>
        <begin position="468"/>
        <end position="498"/>
    </location>
</feature>
<feature type="region of interest" description="Disordered" evidence="1">
    <location>
        <begin position="1634"/>
        <end position="1659"/>
    </location>
</feature>
<keyword evidence="5" id="KW-1185">Reference proteome</keyword>
<dbReference type="CDD" id="cd00170">
    <property type="entry name" value="SEC14"/>
    <property type="match status" value="1"/>
</dbReference>
<feature type="compositionally biased region" description="Low complexity" evidence="1">
    <location>
        <begin position="1704"/>
        <end position="1719"/>
    </location>
</feature>
<feature type="domain" description="PH" evidence="2">
    <location>
        <begin position="1467"/>
        <end position="1574"/>
    </location>
</feature>
<name>A0A662YM97_ACIRT</name>
<evidence type="ECO:0000259" key="3">
    <source>
        <dbReference type="PROSITE" id="PS50010"/>
    </source>
</evidence>
<feature type="compositionally biased region" description="Polar residues" evidence="1">
    <location>
        <begin position="1034"/>
        <end position="1047"/>
    </location>
</feature>
<dbReference type="PANTHER" id="PTHR45845:SF1">
    <property type="entry name" value="PLECKSTRIN HOMOLOGY AND RHOGEF DOMAIN CONTAINING G4B"/>
    <property type="match status" value="1"/>
</dbReference>
<feature type="compositionally biased region" description="Low complexity" evidence="1">
    <location>
        <begin position="1644"/>
        <end position="1659"/>
    </location>
</feature>
<reference evidence="4 5" key="1">
    <citation type="submission" date="2019-01" db="EMBL/GenBank/DDBJ databases">
        <title>Draft Genome and Complete Hox-Cluster Characterization of the Sterlet Sturgeon (Acipenser ruthenus).</title>
        <authorList>
            <person name="Wei Q."/>
        </authorList>
    </citation>
    <scope>NUCLEOTIDE SEQUENCE [LARGE SCALE GENOMIC DNA]</scope>
    <source>
        <strain evidence="4">WHYD16114868_AA</strain>
        <tissue evidence="4">Blood</tissue>
    </source>
</reference>
<sequence>MTLPGHSASCKKVTLTSRKYWLDSESLDTCIQNTLSALYPPFNATAATVLWQLFSVVEKLYRGDGLRCLIDFLLPAKRILQSIQQETCARFHGLIFYHEGWPLCIHEKVVVQLASLHKIKLKPGDFYIQIVPLGKQSVKLVLKCLSGNNQGIEEVLIPETMYGCIFTIEFLQNVTCGKNCSPLQNCLLTTGTVVYRTPWKNIVNPIFIATTESIMQNYKGNSIHNNLKKSSDNVTDTMENHSSQDSFTSEDTDSTVVEATLQDNHRNQGNNSPAEMLPKLETSPLTKDIDGDVHLENPVLATKGVDGVLSLANTEKGNELRENQLPSLKSDSRGGTRTLSFNTDLSHPGPARRQLRDSLYFETKRLFRKSYMEALQNPMHLGSSSEESITEATEQNAGQATKDISLNVSKNRTPDNCNQKRDSLPCSLPCRVQSGEAPYGHHCEASRPHTSQGTSLSEGFRLEYKRSKSLDRAHQNSQAKGHRARSSSGDSANRSPKRNLNGYALRLVKLDFEGAFSSSEKRPNCSKEDSGNRDRYGHAVIQVCTRNKIWINENCTAKGLTRLIMYYYITLRKDQRGLGLTVLVDARRYPPVSVLFMAFTEIQTLFPNILYSILMLVDKEAAFKPERDSVIQYEVLTSLKALHKHIDLNQLTQEFEGTFPYDHSQWIQFRRKIEPFASSCNVAIASLQSSITTLHSSSTLNTVQKIEPFASSCNVAIASLQSSITTLHSSSTLNTVQEVVDLINKQKSLMKYVLDDTRLVRLRLEGGTILARLKKEEFCDTEDYRDSIEMVTALYNQVDEEVHKLVILSNKSLQQLESLLELRKFEEGCDQIKLWFKTEGEAHLAPLDSLSFDSLKQMQQRFSVFHEEFGHHYKQGLCLIKDSKSINSCSLFDAVHLEEKVQNYQQFLNTILSKIEKRKNELEILVNLYEFYDTANQWMEHCNDYCNQLNVDNSSCLFSPTVVQTLQNYHREATKFSPDNYRRLDEMVLNLNSAKETKQWNTHWLKCQNTRRCLEEVLSKVTTVPKDCKGGTASRMSSDASPRTSGEYNCEGLREPSFTHVNDNRIYPGQMNVESNVMFEHEDINQNSNVFSENTPLFPQSFSSESERFTKSVSVFDDTDSDCTLDSSSASCRSEPISSPAARHRKQPLKKIMKKTFTYDMSQRESSHMETNHNGYTGVYIKGLEVVNNVAAEKKIQRPDIQSPQLGRSRSLSSPPRMHCRHSDEGKKLNSSKVQHIMDEMISTEREYVRSLGYIIENYFPEMERMDLPQDLRGKRNIIFGNLEKLYDFHSQYFLKDLEHCVDCPLFVSSCFLRHNKQLELGDKMDLASYLLKPIQRMSKYALLLKDMIKDCSKSQEQELSDLQAAEEMVKFQLRHGNDLLAMDAIRGCDNKQLELGDKMDLASYLLKPIQRMSKYALLLKDMIKDCSKSQEQELSDLQAAEEMVKFQLRHGNDLLAMDAIRGCDVNLKEQGQLRCQDEFIVWCGRRKNLRHVFLFEDLILFSKTKKIDGGYDVYIYKQSYKTAEIGMTENVGDSGLRFEIWFRRRKSQDTFILQASASEVKAAWTNIIGKILWRQALRNRELRMQEMVSMGIGSKPFMDIKPSAAAISDRAIDYIMKGTESRTRASIAVSSFDHSTPFKRPHSTISSSSTSSSSSQSSSSILGSLNLHTYPSPTFNHWSNDIGTCIEEDELEQETGSQPSMITESSETSSQCTSSESMSGLSHLAPNCHSQLPIETFSDEGASYLCSQPPSQSTSPALFQKNTDLKQPTNQYITAFIVEIIADKCSVCRCKDV</sequence>
<dbReference type="Pfam" id="PF00621">
    <property type="entry name" value="RhoGEF"/>
    <property type="match status" value="2"/>
</dbReference>
<feature type="compositionally biased region" description="Low complexity" evidence="1">
    <location>
        <begin position="1202"/>
        <end position="1217"/>
    </location>
</feature>
<evidence type="ECO:0000313" key="4">
    <source>
        <dbReference type="EMBL" id="RXM97649.1"/>
    </source>
</evidence>
<dbReference type="CDD" id="cd00160">
    <property type="entry name" value="RhoGEF"/>
    <property type="match status" value="1"/>
</dbReference>
<feature type="region of interest" description="Disordered" evidence="1">
    <location>
        <begin position="1125"/>
        <end position="1147"/>
    </location>
</feature>
<feature type="region of interest" description="Disordered" evidence="1">
    <location>
        <begin position="1195"/>
        <end position="1231"/>
    </location>
</feature>
<dbReference type="SUPFAM" id="SSF50729">
    <property type="entry name" value="PH domain-like"/>
    <property type="match status" value="1"/>
</dbReference>
<dbReference type="Gene3D" id="2.30.29.30">
    <property type="entry name" value="Pleckstrin-homology domain (PH domain)/Phosphotyrosine-binding domain (PTB)"/>
    <property type="match status" value="1"/>
</dbReference>
<dbReference type="PROSITE" id="PS50003">
    <property type="entry name" value="PH_DOMAIN"/>
    <property type="match status" value="1"/>
</dbReference>
<feature type="compositionally biased region" description="Low complexity" evidence="1">
    <location>
        <begin position="383"/>
        <end position="394"/>
    </location>
</feature>
<gene>
    <name evidence="4" type="ORF">EOD39_14162</name>
</gene>
<dbReference type="PROSITE" id="PS50010">
    <property type="entry name" value="DH_2"/>
    <property type="match status" value="1"/>
</dbReference>
<dbReference type="Gene3D" id="1.20.58.60">
    <property type="match status" value="1"/>
</dbReference>
<dbReference type="Gene3D" id="1.20.900.10">
    <property type="entry name" value="Dbl homology (DH) domain"/>
    <property type="match status" value="3"/>
</dbReference>
<evidence type="ECO:0000313" key="5">
    <source>
        <dbReference type="Proteomes" id="UP000289886"/>
    </source>
</evidence>
<dbReference type="SMART" id="SM00325">
    <property type="entry name" value="RhoGEF"/>
    <property type="match status" value="1"/>
</dbReference>
<dbReference type="EMBL" id="SCEB01000997">
    <property type="protein sequence ID" value="RXM97649.1"/>
    <property type="molecule type" value="Genomic_DNA"/>
</dbReference>
<feature type="compositionally biased region" description="Polar residues" evidence="1">
    <location>
        <begin position="324"/>
        <end position="345"/>
    </location>
</feature>
<accession>A0A662YM97</accession>